<proteinExistence type="predicted"/>
<keyword evidence="2" id="KW-0378">Hydrolase</keyword>
<name>A0A3B0MZB5_THEAN</name>
<dbReference type="EMBL" id="UIVS01000001">
    <property type="protein sequence ID" value="SVP90361.1"/>
    <property type="molecule type" value="Genomic_DNA"/>
</dbReference>
<evidence type="ECO:0000313" key="2">
    <source>
        <dbReference type="EMBL" id="SVP89221.1"/>
    </source>
</evidence>
<dbReference type="GO" id="GO:0005829">
    <property type="term" value="C:cytosol"/>
    <property type="evidence" value="ECO:0007669"/>
    <property type="project" value="TreeGrafter"/>
</dbReference>
<dbReference type="VEuPathDB" id="PiroplasmaDB:TA16200"/>
<evidence type="ECO:0000313" key="3">
    <source>
        <dbReference type="EMBL" id="SVP90361.1"/>
    </source>
</evidence>
<dbReference type="InterPro" id="IPR023214">
    <property type="entry name" value="HAD_sf"/>
</dbReference>
<dbReference type="PANTHER" id="PTHR10000:SF8">
    <property type="entry name" value="HAD SUPERFAMILY HYDROLASE-LIKE, TYPE 3"/>
    <property type="match status" value="1"/>
</dbReference>
<reference evidence="2" key="1">
    <citation type="submission" date="2018-07" db="EMBL/GenBank/DDBJ databases">
        <authorList>
            <person name="Quirk P.G."/>
            <person name="Krulwich T.A."/>
        </authorList>
    </citation>
    <scope>NUCLEOTIDE SEQUENCE</scope>
    <source>
        <strain evidence="2">Anand</strain>
    </source>
</reference>
<gene>
    <name evidence="2" type="ORF">TAT_000107400</name>
    <name evidence="3" type="ORF">TAV_000106700</name>
</gene>
<dbReference type="GO" id="GO:0000287">
    <property type="term" value="F:magnesium ion binding"/>
    <property type="evidence" value="ECO:0007669"/>
    <property type="project" value="TreeGrafter"/>
</dbReference>
<feature type="signal peptide" evidence="1">
    <location>
        <begin position="1"/>
        <end position="17"/>
    </location>
</feature>
<feature type="chain" id="PRO_5036076043" evidence="1">
    <location>
        <begin position="18"/>
        <end position="303"/>
    </location>
</feature>
<dbReference type="Gene3D" id="3.30.1240.10">
    <property type="match status" value="1"/>
</dbReference>
<keyword evidence="1" id="KW-0732">Signal</keyword>
<dbReference type="Gene3D" id="3.40.50.1000">
    <property type="entry name" value="HAD superfamily/HAD-like"/>
    <property type="match status" value="1"/>
</dbReference>
<dbReference type="Pfam" id="PF08282">
    <property type="entry name" value="Hydrolase_3"/>
    <property type="match status" value="1"/>
</dbReference>
<organism evidence="2">
    <name type="scientific">Theileria annulata</name>
    <dbReference type="NCBI Taxonomy" id="5874"/>
    <lineage>
        <taxon>Eukaryota</taxon>
        <taxon>Sar</taxon>
        <taxon>Alveolata</taxon>
        <taxon>Apicomplexa</taxon>
        <taxon>Aconoidasida</taxon>
        <taxon>Piroplasmida</taxon>
        <taxon>Theileriidae</taxon>
        <taxon>Theileria</taxon>
    </lineage>
</organism>
<protein>
    <submittedName>
        <fullName evidence="2">Haloacid dehalogenase-like family hydrolase, putative</fullName>
    </submittedName>
</protein>
<dbReference type="InterPro" id="IPR036412">
    <property type="entry name" value="HAD-like_sf"/>
</dbReference>
<evidence type="ECO:0000256" key="1">
    <source>
        <dbReference type="SAM" id="SignalP"/>
    </source>
</evidence>
<dbReference type="PANTHER" id="PTHR10000">
    <property type="entry name" value="PHOSPHOSERINE PHOSPHATASE"/>
    <property type="match status" value="1"/>
</dbReference>
<dbReference type="GO" id="GO:0016791">
    <property type="term" value="F:phosphatase activity"/>
    <property type="evidence" value="ECO:0007669"/>
    <property type="project" value="TreeGrafter"/>
</dbReference>
<dbReference type="AlphaFoldDB" id="A0A3B0MZB5"/>
<sequence>MLHVVILTFYILNIKLGIPSPIKIYFGVDIDGTFYVEDPEKFKNNVEAFKNLKQNNIVPFFCTGRVLSSAMKVVGDNFQGETGYNGYPGVYANGALVYDSDGNIISHSDFSEEFLRKFVKYIIENNLDDITIFKGADRFYIIKDLREDFIDHRNETMAVSVEKILPEDLYKKKIVIININNNINLTDFDGSFFAKVSSNGKTSHLFPKCVSKEYGAKKLFDHLSMDFDSCSFVGNGRNDMEIMKSCKFSYAVADAVDAAKEGAKKILTKKHDDGGFVEAVDSLISDMVKQDQSALVELADSYA</sequence>
<dbReference type="SUPFAM" id="SSF56784">
    <property type="entry name" value="HAD-like"/>
    <property type="match status" value="1"/>
</dbReference>
<dbReference type="EMBL" id="UIVT01000001">
    <property type="protein sequence ID" value="SVP89221.1"/>
    <property type="molecule type" value="Genomic_DNA"/>
</dbReference>
<accession>A0A3B0MZB5</accession>